<keyword evidence="1" id="KW-0493">Microtubule</keyword>
<dbReference type="GO" id="GO:0007018">
    <property type="term" value="P:microtubule-based movement"/>
    <property type="evidence" value="ECO:0007669"/>
    <property type="project" value="InterPro"/>
</dbReference>
<dbReference type="PROSITE" id="PS50067">
    <property type="entry name" value="KINESIN_MOTOR_2"/>
    <property type="match status" value="1"/>
</dbReference>
<evidence type="ECO:0000256" key="1">
    <source>
        <dbReference type="ARBA" id="ARBA00022701"/>
    </source>
</evidence>
<dbReference type="Gramene" id="KGN65361">
    <property type="protein sequence ID" value="KGN65361"/>
    <property type="gene ID" value="Csa_1G373520"/>
</dbReference>
<reference evidence="9 10" key="3">
    <citation type="journal article" date="2010" name="BMC Genomics">
        <title>Transcriptome sequencing and comparative analysis of cucumber flowers with different sex types.</title>
        <authorList>
            <person name="Guo S."/>
            <person name="Zheng Y."/>
            <person name="Joung J.G."/>
            <person name="Liu S."/>
            <person name="Zhang Z."/>
            <person name="Crasta O.R."/>
            <person name="Sobral B.W."/>
            <person name="Xu Y."/>
            <person name="Huang S."/>
            <person name="Fei Z."/>
        </authorList>
    </citation>
    <scope>NUCLEOTIDE SEQUENCE [LARGE SCALE GENOMIC DNA]</scope>
    <source>
        <strain evidence="10">cv. 9930</strain>
    </source>
</reference>
<dbReference type="AlphaFoldDB" id="A0A0A0LZH2"/>
<feature type="domain" description="Kinesin motor" evidence="8">
    <location>
        <begin position="1"/>
        <end position="110"/>
    </location>
</feature>
<comment type="similarity">
    <text evidence="6">Belongs to the TRAFAC class myosin-kinesin ATPase superfamily. Kinesin family. KIN-12 subfamily.</text>
</comment>
<keyword evidence="5" id="KW-0505">Motor protein</keyword>
<evidence type="ECO:0000259" key="8">
    <source>
        <dbReference type="PROSITE" id="PS50067"/>
    </source>
</evidence>
<keyword evidence="10" id="KW-1185">Reference proteome</keyword>
<dbReference type="InterPro" id="IPR027417">
    <property type="entry name" value="P-loop_NTPase"/>
</dbReference>
<comment type="caution">
    <text evidence="7">Lacks conserved residue(s) required for the propagation of feature annotation.</text>
</comment>
<gene>
    <name evidence="9" type="ORF">Csa_1G373520</name>
</gene>
<sequence length="110" mass="12893">MQTGSGKTHTMLGEIDDLEVKPSPHRGITPRIFEFLFARIHAEEEIRRDEKLKYNCKCSFLEIYNEQITDLLDPSSTNLLLREDVKKGVYVENLSEFEFKSSYFLSTFYC</sequence>
<evidence type="ECO:0000256" key="5">
    <source>
        <dbReference type="ARBA" id="ARBA00023175"/>
    </source>
</evidence>
<dbReference type="OMA" id="SANHEIM"/>
<reference evidence="9 10" key="1">
    <citation type="journal article" date="2009" name="Nat. Genet.">
        <title>The genome of the cucumber, Cucumis sativus L.</title>
        <authorList>
            <person name="Huang S."/>
            <person name="Li R."/>
            <person name="Zhang Z."/>
            <person name="Li L."/>
            <person name="Gu X."/>
            <person name="Fan W."/>
            <person name="Lucas W.J."/>
            <person name="Wang X."/>
            <person name="Xie B."/>
            <person name="Ni P."/>
            <person name="Ren Y."/>
            <person name="Zhu H."/>
            <person name="Li J."/>
            <person name="Lin K."/>
            <person name="Jin W."/>
            <person name="Fei Z."/>
            <person name="Li G."/>
            <person name="Staub J."/>
            <person name="Kilian A."/>
            <person name="van der Vossen E.A."/>
            <person name="Wu Y."/>
            <person name="Guo J."/>
            <person name="He J."/>
            <person name="Jia Z."/>
            <person name="Ren Y."/>
            <person name="Tian G."/>
            <person name="Lu Y."/>
            <person name="Ruan J."/>
            <person name="Qian W."/>
            <person name="Wang M."/>
            <person name="Huang Q."/>
            <person name="Li B."/>
            <person name="Xuan Z."/>
            <person name="Cao J."/>
            <person name="Asan"/>
            <person name="Wu Z."/>
            <person name="Zhang J."/>
            <person name="Cai Q."/>
            <person name="Bai Y."/>
            <person name="Zhao B."/>
            <person name="Han Y."/>
            <person name="Li Y."/>
            <person name="Li X."/>
            <person name="Wang S."/>
            <person name="Shi Q."/>
            <person name="Liu S."/>
            <person name="Cho W.K."/>
            <person name="Kim J.Y."/>
            <person name="Xu Y."/>
            <person name="Heller-Uszynska K."/>
            <person name="Miao H."/>
            <person name="Cheng Z."/>
            <person name="Zhang S."/>
            <person name="Wu J."/>
            <person name="Yang Y."/>
            <person name="Kang H."/>
            <person name="Li M."/>
            <person name="Liang H."/>
            <person name="Ren X."/>
            <person name="Shi Z."/>
            <person name="Wen M."/>
            <person name="Jian M."/>
            <person name="Yang H."/>
            <person name="Zhang G."/>
            <person name="Yang Z."/>
            <person name="Chen R."/>
            <person name="Liu S."/>
            <person name="Li J."/>
            <person name="Ma L."/>
            <person name="Liu H."/>
            <person name="Zhou Y."/>
            <person name="Zhao J."/>
            <person name="Fang X."/>
            <person name="Li G."/>
            <person name="Fang L."/>
            <person name="Li Y."/>
            <person name="Liu D."/>
            <person name="Zheng H."/>
            <person name="Zhang Y."/>
            <person name="Qin N."/>
            <person name="Li Z."/>
            <person name="Yang G."/>
            <person name="Yang S."/>
            <person name="Bolund L."/>
            <person name="Kristiansen K."/>
            <person name="Zheng H."/>
            <person name="Li S."/>
            <person name="Zhang X."/>
            <person name="Yang H."/>
            <person name="Wang J."/>
            <person name="Sun R."/>
            <person name="Zhang B."/>
            <person name="Jiang S."/>
            <person name="Wang J."/>
            <person name="Du Y."/>
            <person name="Li S."/>
        </authorList>
    </citation>
    <scope>NUCLEOTIDE SEQUENCE [LARGE SCALE GENOMIC DNA]</scope>
    <source>
        <strain evidence="10">cv. 9930</strain>
    </source>
</reference>
<accession>A0A0A0LZH2</accession>
<evidence type="ECO:0000256" key="4">
    <source>
        <dbReference type="ARBA" id="ARBA00023054"/>
    </source>
</evidence>
<dbReference type="PANTHER" id="PTHR37739:SF8">
    <property type="entry name" value="KINESIN-LIKE PROTEIN KIN-12D"/>
    <property type="match status" value="1"/>
</dbReference>
<evidence type="ECO:0000256" key="2">
    <source>
        <dbReference type="ARBA" id="ARBA00022741"/>
    </source>
</evidence>
<dbReference type="PANTHER" id="PTHR37739">
    <property type="entry name" value="KINESIN-LIKE PROTEIN KIN-12D"/>
    <property type="match status" value="1"/>
</dbReference>
<keyword evidence="2" id="KW-0547">Nucleotide-binding</keyword>
<keyword evidence="3" id="KW-0067">ATP-binding</keyword>
<keyword evidence="4" id="KW-0175">Coiled coil</keyword>
<dbReference type="GO" id="GO:0003777">
    <property type="term" value="F:microtubule motor activity"/>
    <property type="evidence" value="ECO:0007669"/>
    <property type="project" value="InterPro"/>
</dbReference>
<protein>
    <recommendedName>
        <fullName evidence="8">Kinesin motor domain-containing protein</fullName>
    </recommendedName>
</protein>
<reference evidence="9 10" key="4">
    <citation type="journal article" date="2011" name="BMC Genomics">
        <title>RNA-Seq improves annotation of protein-coding genes in the cucumber genome.</title>
        <authorList>
            <person name="Li Z."/>
            <person name="Zhang Z."/>
            <person name="Yan P."/>
            <person name="Huang S."/>
            <person name="Fei Z."/>
            <person name="Lin K."/>
        </authorList>
    </citation>
    <scope>NUCLEOTIDE SEQUENCE [LARGE SCALE GENOMIC DNA]</scope>
    <source>
        <strain evidence="10">cv. 9930</strain>
    </source>
</reference>
<evidence type="ECO:0000313" key="9">
    <source>
        <dbReference type="EMBL" id="KGN65361.1"/>
    </source>
</evidence>
<dbReference type="SUPFAM" id="SSF52540">
    <property type="entry name" value="P-loop containing nucleoside triphosphate hydrolases"/>
    <property type="match status" value="1"/>
</dbReference>
<dbReference type="InterPro" id="IPR036961">
    <property type="entry name" value="Kinesin_motor_dom_sf"/>
</dbReference>
<dbReference type="EMBL" id="CM002922">
    <property type="protein sequence ID" value="KGN65361.1"/>
    <property type="molecule type" value="Genomic_DNA"/>
</dbReference>
<proteinExistence type="inferred from homology"/>
<dbReference type="InterPro" id="IPR001752">
    <property type="entry name" value="Kinesin_motor_dom"/>
</dbReference>
<name>A0A0A0LZH2_CUCSA</name>
<dbReference type="GO" id="GO:0008017">
    <property type="term" value="F:microtubule binding"/>
    <property type="evidence" value="ECO:0007669"/>
    <property type="project" value="InterPro"/>
</dbReference>
<organism evidence="9 10">
    <name type="scientific">Cucumis sativus</name>
    <name type="common">Cucumber</name>
    <dbReference type="NCBI Taxonomy" id="3659"/>
    <lineage>
        <taxon>Eukaryota</taxon>
        <taxon>Viridiplantae</taxon>
        <taxon>Streptophyta</taxon>
        <taxon>Embryophyta</taxon>
        <taxon>Tracheophyta</taxon>
        <taxon>Spermatophyta</taxon>
        <taxon>Magnoliopsida</taxon>
        <taxon>eudicotyledons</taxon>
        <taxon>Gunneridae</taxon>
        <taxon>Pentapetalae</taxon>
        <taxon>rosids</taxon>
        <taxon>fabids</taxon>
        <taxon>Cucurbitales</taxon>
        <taxon>Cucurbitaceae</taxon>
        <taxon>Benincaseae</taxon>
        <taxon>Cucumis</taxon>
    </lineage>
</organism>
<reference evidence="9 10" key="2">
    <citation type="journal article" date="2009" name="PLoS ONE">
        <title>An integrated genetic and cytogenetic map of the cucumber genome.</title>
        <authorList>
            <person name="Ren Y."/>
            <person name="Zhang Z."/>
            <person name="Liu J."/>
            <person name="Staub J.E."/>
            <person name="Han Y."/>
            <person name="Cheng Z."/>
            <person name="Li X."/>
            <person name="Lu J."/>
            <person name="Miao H."/>
            <person name="Kang H."/>
            <person name="Xie B."/>
            <person name="Gu X."/>
            <person name="Wang X."/>
            <person name="Du Y."/>
            <person name="Jin W."/>
            <person name="Huang S."/>
        </authorList>
    </citation>
    <scope>NUCLEOTIDE SEQUENCE [LARGE SCALE GENOMIC DNA]</scope>
    <source>
        <strain evidence="10">cv. 9930</strain>
    </source>
</reference>
<evidence type="ECO:0000256" key="3">
    <source>
        <dbReference type="ARBA" id="ARBA00022840"/>
    </source>
</evidence>
<dbReference type="STRING" id="3659.A0A0A0LZH2"/>
<dbReference type="Gene3D" id="3.40.850.10">
    <property type="entry name" value="Kinesin motor domain"/>
    <property type="match status" value="1"/>
</dbReference>
<dbReference type="GO" id="GO:0005524">
    <property type="term" value="F:ATP binding"/>
    <property type="evidence" value="ECO:0007669"/>
    <property type="project" value="UniProtKB-KW"/>
</dbReference>
<dbReference type="Pfam" id="PF00225">
    <property type="entry name" value="Kinesin"/>
    <property type="match status" value="1"/>
</dbReference>
<dbReference type="GO" id="GO:0005874">
    <property type="term" value="C:microtubule"/>
    <property type="evidence" value="ECO:0007669"/>
    <property type="project" value="UniProtKB-KW"/>
</dbReference>
<dbReference type="Proteomes" id="UP000029981">
    <property type="component" value="Chromosome 1"/>
</dbReference>
<dbReference type="InterPro" id="IPR044986">
    <property type="entry name" value="KIF15/KIN-12"/>
</dbReference>
<evidence type="ECO:0000256" key="7">
    <source>
        <dbReference type="PROSITE-ProRule" id="PRU00283"/>
    </source>
</evidence>
<evidence type="ECO:0000256" key="6">
    <source>
        <dbReference type="ARBA" id="ARBA00034488"/>
    </source>
</evidence>
<evidence type="ECO:0000313" key="10">
    <source>
        <dbReference type="Proteomes" id="UP000029981"/>
    </source>
</evidence>